<dbReference type="OrthoDB" id="9949245at2759"/>
<dbReference type="Gene3D" id="2.10.90.10">
    <property type="entry name" value="Cystine-knot cytokines"/>
    <property type="match status" value="1"/>
</dbReference>
<comment type="subcellular location">
    <subcellularLocation>
        <location evidence="1">Secreted</location>
    </subcellularLocation>
</comment>
<dbReference type="KEGG" id="cmk:103190318"/>
<reference evidence="7" key="1">
    <citation type="journal article" date="2006" name="Science">
        <title>Ancient noncoding elements conserved in the human genome.</title>
        <authorList>
            <person name="Venkatesh B."/>
            <person name="Kirkness E.F."/>
            <person name="Loh Y.H."/>
            <person name="Halpern A.L."/>
            <person name="Lee A.P."/>
            <person name="Johnson J."/>
            <person name="Dandona N."/>
            <person name="Viswanathan L.D."/>
            <person name="Tay A."/>
            <person name="Venter J.C."/>
            <person name="Strausberg R.L."/>
            <person name="Brenner S."/>
        </authorList>
    </citation>
    <scope>NUCLEOTIDE SEQUENCE [LARGE SCALE GENOMIC DNA]</scope>
</reference>
<organism evidence="6 7">
    <name type="scientific">Callorhinchus milii</name>
    <name type="common">Ghost shark</name>
    <dbReference type="NCBI Taxonomy" id="7868"/>
    <lineage>
        <taxon>Eukaryota</taxon>
        <taxon>Metazoa</taxon>
        <taxon>Chordata</taxon>
        <taxon>Craniata</taxon>
        <taxon>Vertebrata</taxon>
        <taxon>Chondrichthyes</taxon>
        <taxon>Holocephali</taxon>
        <taxon>Chimaeriformes</taxon>
        <taxon>Callorhinchidae</taxon>
        <taxon>Callorhinchus</taxon>
    </lineage>
</organism>
<dbReference type="PROSITE" id="PS51362">
    <property type="entry name" value="TGF_BETA_2"/>
    <property type="match status" value="1"/>
</dbReference>
<dbReference type="Ensembl" id="ENSCMIT00000015251.1">
    <property type="protein sequence ID" value="ENSCMIP00000014938.1"/>
    <property type="gene ID" value="ENSCMIG00000007329.1"/>
</dbReference>
<evidence type="ECO:0000313" key="6">
    <source>
        <dbReference type="Ensembl" id="ENSCMIP00000014938.1"/>
    </source>
</evidence>
<reference evidence="7" key="2">
    <citation type="journal article" date="2007" name="PLoS Biol.">
        <title>Survey sequencing and comparative analysis of the elephant shark (Callorhinchus milii) genome.</title>
        <authorList>
            <person name="Venkatesh B."/>
            <person name="Kirkness E.F."/>
            <person name="Loh Y.H."/>
            <person name="Halpern A.L."/>
            <person name="Lee A.P."/>
            <person name="Johnson J."/>
            <person name="Dandona N."/>
            <person name="Viswanathan L.D."/>
            <person name="Tay A."/>
            <person name="Venter J.C."/>
            <person name="Strausberg R.L."/>
            <person name="Brenner S."/>
        </authorList>
    </citation>
    <scope>NUCLEOTIDE SEQUENCE [LARGE SCALE GENOMIC DNA]</scope>
</reference>
<dbReference type="RefSeq" id="XP_007909244.1">
    <property type="nucleotide sequence ID" value="XM_007911053.2"/>
</dbReference>
<feature type="chain" id="PRO_5021307348" evidence="4">
    <location>
        <begin position="23"/>
        <end position="211"/>
    </location>
</feature>
<keyword evidence="4" id="KW-0732">Signal</keyword>
<dbReference type="SMART" id="SM00204">
    <property type="entry name" value="TGFB"/>
    <property type="match status" value="1"/>
</dbReference>
<sequence length="211" mass="23048">MALLSIPLALLLISAQLGLSLALPLSEGASPTKMTISSPLPVNMSRCKESLVRSMKTVLLRGLNLERAPSVNPQLTHSLRVMWRANLGLLAGETQPAESQSLTDTAASAVSTHTAGQRDCCQTVSISLTDLGWENWIIHPEEFPYILCTNCRAGRNSQSPHCTHDQQRHTARKAKCCRNNRRTWVSVVYIDADEGLVTSNVPLTARCSCRA</sequence>
<gene>
    <name evidence="6" type="primary">gsdf</name>
</gene>
<evidence type="ECO:0000256" key="4">
    <source>
        <dbReference type="SAM" id="SignalP"/>
    </source>
</evidence>
<dbReference type="STRING" id="7868.ENSCMIP00000014938"/>
<comment type="similarity">
    <text evidence="3">Belongs to the TGF-beta family.</text>
</comment>
<proteinExistence type="inferred from homology"/>
<dbReference type="Proteomes" id="UP000314986">
    <property type="component" value="Unassembled WGS sequence"/>
</dbReference>
<dbReference type="InterPro" id="IPR001839">
    <property type="entry name" value="TGF-b_C"/>
</dbReference>
<evidence type="ECO:0000313" key="7">
    <source>
        <dbReference type="Proteomes" id="UP000314986"/>
    </source>
</evidence>
<dbReference type="CDD" id="cd19379">
    <property type="entry name" value="TGF_beta_GSDF"/>
    <property type="match status" value="1"/>
</dbReference>
<reference evidence="7" key="3">
    <citation type="journal article" date="2014" name="Nature">
        <title>Elephant shark genome provides unique insights into gnathostome evolution.</title>
        <authorList>
            <consortium name="International Elephant Shark Genome Sequencing Consortium"/>
            <person name="Venkatesh B."/>
            <person name="Lee A.P."/>
            <person name="Ravi V."/>
            <person name="Maurya A.K."/>
            <person name="Lian M.M."/>
            <person name="Swann J.B."/>
            <person name="Ohta Y."/>
            <person name="Flajnik M.F."/>
            <person name="Sutoh Y."/>
            <person name="Kasahara M."/>
            <person name="Hoon S."/>
            <person name="Gangu V."/>
            <person name="Roy S.W."/>
            <person name="Irimia M."/>
            <person name="Korzh V."/>
            <person name="Kondrychyn I."/>
            <person name="Lim Z.W."/>
            <person name="Tay B.H."/>
            <person name="Tohari S."/>
            <person name="Kong K.W."/>
            <person name="Ho S."/>
            <person name="Lorente-Galdos B."/>
            <person name="Quilez J."/>
            <person name="Marques-Bonet T."/>
            <person name="Raney B.J."/>
            <person name="Ingham P.W."/>
            <person name="Tay A."/>
            <person name="Hillier L.W."/>
            <person name="Minx P."/>
            <person name="Boehm T."/>
            <person name="Wilson R.K."/>
            <person name="Brenner S."/>
            <person name="Warren W.C."/>
        </authorList>
    </citation>
    <scope>NUCLEOTIDE SEQUENCE [LARGE SCALE GENOMIC DNA]</scope>
</reference>
<dbReference type="OMA" id="WVIHPLS"/>
<dbReference type="GeneID" id="103190318"/>
<keyword evidence="3" id="KW-0339">Growth factor</keyword>
<accession>A0A4W3HDE2</accession>
<evidence type="ECO:0000259" key="5">
    <source>
        <dbReference type="PROSITE" id="PS51362"/>
    </source>
</evidence>
<reference evidence="6" key="5">
    <citation type="submission" date="2025-09" db="UniProtKB">
        <authorList>
            <consortium name="Ensembl"/>
        </authorList>
    </citation>
    <scope>IDENTIFICATION</scope>
</reference>
<keyword evidence="7" id="KW-1185">Reference proteome</keyword>
<feature type="signal peptide" evidence="4">
    <location>
        <begin position="1"/>
        <end position="22"/>
    </location>
</feature>
<evidence type="ECO:0000256" key="1">
    <source>
        <dbReference type="ARBA" id="ARBA00004613"/>
    </source>
</evidence>
<name>A0A4W3HDE2_CALMI</name>
<dbReference type="SUPFAM" id="SSF57501">
    <property type="entry name" value="Cystine-knot cytokines"/>
    <property type="match status" value="1"/>
</dbReference>
<dbReference type="AlphaFoldDB" id="A0A4W3HDE2"/>
<dbReference type="GO" id="GO:0005576">
    <property type="term" value="C:extracellular region"/>
    <property type="evidence" value="ECO:0007669"/>
    <property type="project" value="UniProtKB-SubCell"/>
</dbReference>
<dbReference type="GO" id="GO:0008083">
    <property type="term" value="F:growth factor activity"/>
    <property type="evidence" value="ECO:0007669"/>
    <property type="project" value="UniProtKB-KW"/>
</dbReference>
<keyword evidence="2" id="KW-0964">Secreted</keyword>
<dbReference type="InParanoid" id="A0A4W3HDE2"/>
<dbReference type="InterPro" id="IPR029034">
    <property type="entry name" value="Cystine-knot_cytokine"/>
</dbReference>
<evidence type="ECO:0000256" key="3">
    <source>
        <dbReference type="RuleBase" id="RU000354"/>
    </source>
</evidence>
<dbReference type="Pfam" id="PF00019">
    <property type="entry name" value="TGF_beta"/>
    <property type="match status" value="1"/>
</dbReference>
<protein>
    <submittedName>
        <fullName evidence="6">Inhibin beta C chain-like</fullName>
    </submittedName>
</protein>
<feature type="domain" description="TGF-beta family profile" evidence="5">
    <location>
        <begin position="100"/>
        <end position="210"/>
    </location>
</feature>
<reference evidence="6" key="4">
    <citation type="submission" date="2025-08" db="UniProtKB">
        <authorList>
            <consortium name="Ensembl"/>
        </authorList>
    </citation>
    <scope>IDENTIFICATION</scope>
</reference>
<evidence type="ECO:0000256" key="2">
    <source>
        <dbReference type="ARBA" id="ARBA00022525"/>
    </source>
</evidence>